<organism evidence="11">
    <name type="scientific">Dichomitus squalens</name>
    <dbReference type="NCBI Taxonomy" id="114155"/>
    <lineage>
        <taxon>Eukaryota</taxon>
        <taxon>Fungi</taxon>
        <taxon>Dikarya</taxon>
        <taxon>Basidiomycota</taxon>
        <taxon>Agaricomycotina</taxon>
        <taxon>Agaricomycetes</taxon>
        <taxon>Polyporales</taxon>
        <taxon>Polyporaceae</taxon>
        <taxon>Dichomitus</taxon>
    </lineage>
</organism>
<evidence type="ECO:0000256" key="7">
    <source>
        <dbReference type="ARBA" id="ARBA00022824"/>
    </source>
</evidence>
<protein>
    <recommendedName>
        <fullName evidence="3">dolichol kinase</fullName>
        <ecNumber evidence="3">2.7.1.108</ecNumber>
    </recommendedName>
</protein>
<keyword evidence="7" id="KW-0256">Endoplasmic reticulum</keyword>
<evidence type="ECO:0000256" key="2">
    <source>
        <dbReference type="ARBA" id="ARBA00010794"/>
    </source>
</evidence>
<accession>A0A4Q9MXV3</accession>
<keyword evidence="8 10" id="KW-1133">Transmembrane helix</keyword>
<dbReference type="GO" id="GO:0004168">
    <property type="term" value="F:dolichol kinase activity"/>
    <property type="evidence" value="ECO:0007669"/>
    <property type="project" value="UniProtKB-EC"/>
</dbReference>
<sequence>MTAADPSGNPMPSGWLVETPMTLPHSATVVTPLEALLLSRRYLVSQATFCATILLVHVCASWVTEARHRKKLVVPEGEVSSVPRKEGRRTYLYILFTVSVTLWILCVRIALKEAKLGIWQSMSYFEVVASAMFFQFSLYICVRLAHRGFTFGELGLVAFGATVLFMELMNLTIAKLWPLTTPYIKTFRLPTPLLIFQIALIPGSLLTGFLLSPLLYLSRHIAQRPVRRLRYPQEKQKHRRLLALGFYVGTLVIVGGLIGLWSRWCLGGRDPWVYVVFWMLEGRNKWTRPALVAYWALLISISVAGWTRQLARSKRWRQMNVRGSIHIANVGMTETLVAPSSPRYGPVPGQSSFSAMMQGPTPQGVATNPAGQPGGIPAVAPVEPTDPALAGEGIAGYGIRLPNLPNLPNLPDLPNANFSHVATDLLDAADKHVPTLSVNARRKFFHALAVVMFVPGIAVDAAFTHLAFSGAFALFTFTEYVRYFALYPFGAAVHVFMNEFLDSKDGGTAILSHFYLLTGCANSVWFEGPSRLPQFTGTLVLGVGDALASIVGKRLGRYRWFAANPKTIEGSAGFVVSVSVCAWLLRVFGTVEDFSIPRFAMVAGLAGGLEAFSVQNDNLTLPLYMWAMVVLLDVVDQNGGGA</sequence>
<evidence type="ECO:0000256" key="6">
    <source>
        <dbReference type="ARBA" id="ARBA00022777"/>
    </source>
</evidence>
<dbReference type="AlphaFoldDB" id="A0A4Q9MXV3"/>
<evidence type="ECO:0000256" key="9">
    <source>
        <dbReference type="ARBA" id="ARBA00023136"/>
    </source>
</evidence>
<keyword evidence="6" id="KW-0418">Kinase</keyword>
<feature type="transmembrane region" description="Helical" evidence="10">
    <location>
        <begin position="194"/>
        <end position="218"/>
    </location>
</feature>
<feature type="transmembrane region" description="Helical" evidence="10">
    <location>
        <begin position="444"/>
        <end position="468"/>
    </location>
</feature>
<comment type="subcellular location">
    <subcellularLocation>
        <location evidence="1">Endoplasmic reticulum membrane</location>
        <topology evidence="1">Multi-pass membrane protein</topology>
    </subcellularLocation>
</comment>
<evidence type="ECO:0000313" key="11">
    <source>
        <dbReference type="EMBL" id="TBU32585.1"/>
    </source>
</evidence>
<feature type="transmembrane region" description="Helical" evidence="10">
    <location>
        <begin position="239"/>
        <end position="261"/>
    </location>
</feature>
<feature type="transmembrane region" description="Helical" evidence="10">
    <location>
        <begin position="91"/>
        <end position="111"/>
    </location>
</feature>
<feature type="transmembrane region" description="Helical" evidence="10">
    <location>
        <begin position="286"/>
        <end position="307"/>
    </location>
</feature>
<reference evidence="11" key="1">
    <citation type="submission" date="2019-01" db="EMBL/GenBank/DDBJ databases">
        <title>Draft genome sequences of three monokaryotic isolates of the white-rot basidiomycete fungus Dichomitus squalens.</title>
        <authorList>
            <consortium name="DOE Joint Genome Institute"/>
            <person name="Lopez S.C."/>
            <person name="Andreopoulos B."/>
            <person name="Pangilinan J."/>
            <person name="Lipzen A."/>
            <person name="Riley R."/>
            <person name="Ahrendt S."/>
            <person name="Ng V."/>
            <person name="Barry K."/>
            <person name="Daum C."/>
            <person name="Grigoriev I.V."/>
            <person name="Hilden K.S."/>
            <person name="Makela M.R."/>
            <person name="de Vries R.P."/>
        </authorList>
    </citation>
    <scope>NUCLEOTIDE SEQUENCE [LARGE SCALE GENOMIC DNA]</scope>
    <source>
        <strain evidence="11">OM18370.1</strain>
    </source>
</reference>
<dbReference type="GO" id="GO:0043048">
    <property type="term" value="P:dolichyl monophosphate biosynthetic process"/>
    <property type="evidence" value="ECO:0007669"/>
    <property type="project" value="TreeGrafter"/>
</dbReference>
<dbReference type="GO" id="GO:0005789">
    <property type="term" value="C:endoplasmic reticulum membrane"/>
    <property type="evidence" value="ECO:0007669"/>
    <property type="project" value="UniProtKB-SubCell"/>
</dbReference>
<keyword evidence="4" id="KW-0808">Transferase</keyword>
<name>A0A4Q9MXV3_9APHY</name>
<feature type="transmembrane region" description="Helical" evidence="10">
    <location>
        <begin position="123"/>
        <end position="142"/>
    </location>
</feature>
<gene>
    <name evidence="11" type="ORF">BD311DRAFT_654289</name>
</gene>
<evidence type="ECO:0000256" key="1">
    <source>
        <dbReference type="ARBA" id="ARBA00004477"/>
    </source>
</evidence>
<dbReference type="Proteomes" id="UP000292957">
    <property type="component" value="Unassembled WGS sequence"/>
</dbReference>
<dbReference type="EMBL" id="ML143394">
    <property type="protein sequence ID" value="TBU32585.1"/>
    <property type="molecule type" value="Genomic_DNA"/>
</dbReference>
<feature type="transmembrane region" description="Helical" evidence="10">
    <location>
        <begin position="42"/>
        <end position="63"/>
    </location>
</feature>
<evidence type="ECO:0000256" key="10">
    <source>
        <dbReference type="SAM" id="Phobius"/>
    </source>
</evidence>
<evidence type="ECO:0000256" key="4">
    <source>
        <dbReference type="ARBA" id="ARBA00022679"/>
    </source>
</evidence>
<dbReference type="PANTHER" id="PTHR13205:SF15">
    <property type="entry name" value="DOLICHOL KINASE"/>
    <property type="match status" value="1"/>
</dbReference>
<evidence type="ECO:0000256" key="3">
    <source>
        <dbReference type="ARBA" id="ARBA00012132"/>
    </source>
</evidence>
<proteinExistence type="inferred from homology"/>
<dbReference type="PANTHER" id="PTHR13205">
    <property type="entry name" value="TRANSMEMBRANE PROTEIN 15-RELATED"/>
    <property type="match status" value="1"/>
</dbReference>
<feature type="transmembrane region" description="Helical" evidence="10">
    <location>
        <begin position="154"/>
        <end position="174"/>
    </location>
</feature>
<dbReference type="OrthoDB" id="377083at2759"/>
<dbReference type="InterPro" id="IPR032974">
    <property type="entry name" value="Polypren_kinase"/>
</dbReference>
<keyword evidence="9 10" id="KW-0472">Membrane</keyword>
<comment type="similarity">
    <text evidence="2">Belongs to the polyprenol kinase family.</text>
</comment>
<dbReference type="EC" id="2.7.1.108" evidence="3"/>
<evidence type="ECO:0000256" key="5">
    <source>
        <dbReference type="ARBA" id="ARBA00022692"/>
    </source>
</evidence>
<keyword evidence="5 10" id="KW-0812">Transmembrane</keyword>
<evidence type="ECO:0000256" key="8">
    <source>
        <dbReference type="ARBA" id="ARBA00022989"/>
    </source>
</evidence>